<comment type="caution">
    <text evidence="2">The sequence shown here is derived from an EMBL/GenBank/DDBJ whole genome shotgun (WGS) entry which is preliminary data.</text>
</comment>
<sequence>MSLVVYRLVHAPVTLAVRAKAGFDSPPGRPFYEVDPYKKPAELLEVSPKGLVPGLKLNTYRPPRAVNESTVILEYLEDVASTTTKRSLLPPVSDPYARALIRLQADHVNRTLVPAFYRYIQAQDEEKQVTGAKDFVDALIGLVMLFERAEAETTTDFGLWKKDGRLSLADVMAGPWIFRATNVLVHYRGFVLPAGERFREYVDRLVNHPTFKRTCSTEQLYLDSYERSVECLLSLPGRERDQLRKGFTVKLYNVWPTVGKSPEET</sequence>
<dbReference type="CDD" id="cd00299">
    <property type="entry name" value="GST_C_family"/>
    <property type="match status" value="1"/>
</dbReference>
<reference evidence="2 3" key="1">
    <citation type="submission" date="2018-11" db="EMBL/GenBank/DDBJ databases">
        <title>Genome assembly of Steccherinum ochraceum LE-BIN_3174, the white-rot fungus of the Steccherinaceae family (The Residual Polyporoid clade, Polyporales, Basidiomycota).</title>
        <authorList>
            <person name="Fedorova T.V."/>
            <person name="Glazunova O.A."/>
            <person name="Landesman E.O."/>
            <person name="Moiseenko K.V."/>
            <person name="Psurtseva N.V."/>
            <person name="Savinova O.S."/>
            <person name="Shakhova N.V."/>
            <person name="Tyazhelova T.V."/>
            <person name="Vasina D.V."/>
        </authorList>
    </citation>
    <scope>NUCLEOTIDE SEQUENCE [LARGE SCALE GENOMIC DNA]</scope>
    <source>
        <strain evidence="2 3">LE-BIN_3174</strain>
    </source>
</reference>
<evidence type="ECO:0000313" key="3">
    <source>
        <dbReference type="Proteomes" id="UP000292702"/>
    </source>
</evidence>
<dbReference type="GO" id="GO:0005737">
    <property type="term" value="C:cytoplasm"/>
    <property type="evidence" value="ECO:0007669"/>
    <property type="project" value="TreeGrafter"/>
</dbReference>
<dbReference type="PANTHER" id="PTHR43968">
    <property type="match status" value="1"/>
</dbReference>
<name>A0A4V2MXU5_9APHY</name>
<gene>
    <name evidence="2" type="ORF">EIP91_010143</name>
</gene>
<organism evidence="2 3">
    <name type="scientific">Steccherinum ochraceum</name>
    <dbReference type="NCBI Taxonomy" id="92696"/>
    <lineage>
        <taxon>Eukaryota</taxon>
        <taxon>Fungi</taxon>
        <taxon>Dikarya</taxon>
        <taxon>Basidiomycota</taxon>
        <taxon>Agaricomycotina</taxon>
        <taxon>Agaricomycetes</taxon>
        <taxon>Polyporales</taxon>
        <taxon>Steccherinaceae</taxon>
        <taxon>Steccherinum</taxon>
    </lineage>
</organism>
<dbReference type="PROSITE" id="PS50405">
    <property type="entry name" value="GST_CTER"/>
    <property type="match status" value="1"/>
</dbReference>
<dbReference type="Pfam" id="PF13409">
    <property type="entry name" value="GST_N_2"/>
    <property type="match status" value="1"/>
</dbReference>
<dbReference type="InterPro" id="IPR036282">
    <property type="entry name" value="Glutathione-S-Trfase_C_sf"/>
</dbReference>
<protein>
    <recommendedName>
        <fullName evidence="1">GST C-terminal domain-containing protein</fullName>
    </recommendedName>
</protein>
<dbReference type="Proteomes" id="UP000292702">
    <property type="component" value="Unassembled WGS sequence"/>
</dbReference>
<dbReference type="InterPro" id="IPR050983">
    <property type="entry name" value="GST_Omega/HSP26"/>
</dbReference>
<dbReference type="PANTHER" id="PTHR43968:SF6">
    <property type="entry name" value="GLUTATHIONE S-TRANSFERASE OMEGA"/>
    <property type="match status" value="1"/>
</dbReference>
<dbReference type="CDD" id="cd00570">
    <property type="entry name" value="GST_N_family"/>
    <property type="match status" value="1"/>
</dbReference>
<keyword evidence="3" id="KW-1185">Reference proteome</keyword>
<evidence type="ECO:0000313" key="2">
    <source>
        <dbReference type="EMBL" id="TCD71437.1"/>
    </source>
</evidence>
<dbReference type="InterPro" id="IPR010987">
    <property type="entry name" value="Glutathione-S-Trfase_C-like"/>
</dbReference>
<dbReference type="Gene3D" id="3.40.30.10">
    <property type="entry name" value="Glutaredoxin"/>
    <property type="match status" value="1"/>
</dbReference>
<dbReference type="AlphaFoldDB" id="A0A4V2MXU5"/>
<dbReference type="InterPro" id="IPR004045">
    <property type="entry name" value="Glutathione_S-Trfase_N"/>
</dbReference>
<proteinExistence type="predicted"/>
<evidence type="ECO:0000259" key="1">
    <source>
        <dbReference type="PROSITE" id="PS50405"/>
    </source>
</evidence>
<dbReference type="STRING" id="92696.A0A4V2MXU5"/>
<dbReference type="SUPFAM" id="SSF52833">
    <property type="entry name" value="Thioredoxin-like"/>
    <property type="match status" value="1"/>
</dbReference>
<dbReference type="Gene3D" id="1.20.1050.10">
    <property type="match status" value="1"/>
</dbReference>
<accession>A0A4V2MXU5</accession>
<feature type="domain" description="GST C-terminal" evidence="1">
    <location>
        <begin position="94"/>
        <end position="224"/>
    </location>
</feature>
<dbReference type="OrthoDB" id="4951845at2759"/>
<dbReference type="InterPro" id="IPR036249">
    <property type="entry name" value="Thioredoxin-like_sf"/>
</dbReference>
<dbReference type="EMBL" id="RWJN01000006">
    <property type="protein sequence ID" value="TCD71437.1"/>
    <property type="molecule type" value="Genomic_DNA"/>
</dbReference>
<dbReference type="SUPFAM" id="SSF47616">
    <property type="entry name" value="GST C-terminal domain-like"/>
    <property type="match status" value="1"/>
</dbReference>